<dbReference type="Proteomes" id="UP000475545">
    <property type="component" value="Unassembled WGS sequence"/>
</dbReference>
<organism evidence="1 2">
    <name type="scientific">Gordonia mangrovi</name>
    <dbReference type="NCBI Taxonomy" id="2665643"/>
    <lineage>
        <taxon>Bacteria</taxon>
        <taxon>Bacillati</taxon>
        <taxon>Actinomycetota</taxon>
        <taxon>Actinomycetes</taxon>
        <taxon>Mycobacteriales</taxon>
        <taxon>Gordoniaceae</taxon>
        <taxon>Gordonia</taxon>
    </lineage>
</organism>
<comment type="caution">
    <text evidence="1">The sequence shown here is derived from an EMBL/GenBank/DDBJ whole genome shotgun (WGS) entry which is preliminary data.</text>
</comment>
<accession>A0A6L7GNV4</accession>
<dbReference type="RefSeq" id="WP_160901108.1">
    <property type="nucleotide sequence ID" value="NZ_CP102850.1"/>
</dbReference>
<name>A0A6L7GNV4_9ACTN</name>
<protein>
    <submittedName>
        <fullName evidence="1">Uncharacterized protein</fullName>
    </submittedName>
</protein>
<reference evidence="1 2" key="1">
    <citation type="submission" date="2019-11" db="EMBL/GenBank/DDBJ databases">
        <title>Gordonia sp. nov., a novel actinobacterium isolated from mangrove soil in Hainan.</title>
        <authorList>
            <person name="Huang X."/>
            <person name="Xie Y."/>
            <person name="Chu X."/>
            <person name="Xiao K."/>
        </authorList>
    </citation>
    <scope>NUCLEOTIDE SEQUENCE [LARGE SCALE GENOMIC DNA]</scope>
    <source>
        <strain evidence="1 2">HNM0687</strain>
    </source>
</reference>
<evidence type="ECO:0000313" key="1">
    <source>
        <dbReference type="EMBL" id="MXP21057.1"/>
    </source>
</evidence>
<dbReference type="AlphaFoldDB" id="A0A6L7GNV4"/>
<keyword evidence="2" id="KW-1185">Reference proteome</keyword>
<gene>
    <name evidence="1" type="ORF">GIY30_06785</name>
</gene>
<proteinExistence type="predicted"/>
<evidence type="ECO:0000313" key="2">
    <source>
        <dbReference type="Proteomes" id="UP000475545"/>
    </source>
</evidence>
<sequence length="62" mass="6927">MSRTRFVEDLTPGDRISVNGIRAVVRTPATRTDTDQLLLELVNSSDDRSEILLDADVQVEIL</sequence>
<dbReference type="EMBL" id="WMBR01000001">
    <property type="protein sequence ID" value="MXP21057.1"/>
    <property type="molecule type" value="Genomic_DNA"/>
</dbReference>